<keyword evidence="2" id="KW-1185">Reference proteome</keyword>
<sequence length="457" mass="53840">MKKEHIQHLYWRAGFGIDPKALQSLLNKNREDIVDMLFSESKSFNPLKINTPEFDTLTYKEFNKTNKIHRAYIEKSKLKVKELNHAWIHRVSNSKETLREKMTLFWANHFVCQDRYILYIQKFNNTLRYHALGNFKDFLKDISKEPSMIDYLDLKQNKKGRPNENFARELLELFTLGVGNYSEDDIKEIAKAFTGYNYDFEGDFEFRENQHNNDFKYVFGKAGHYDGDDIIDIILEQKQCARFICTKLYRYFVNTTINKTHIEDMTNVFFPNYNIETVLRYMFTQDWFYSPEHIGNKIKSPIDLIAGISHTVPVTFKETEQILGIQGMLGQLLLYPPNVAGWKGGKSWIDSNTLMIRLKLPSVLLSNAKIETKEKGDFYDAYKKYYENRKGDSIIKASANWEVFKSNYQHVEIEELGNYLLQCPINSGVQDYLNRLSKKSKQEYCVQVMSLPEYQMC</sequence>
<comment type="caution">
    <text evidence="1">The sequence shown here is derived from an EMBL/GenBank/DDBJ whole genome shotgun (WGS) entry which is preliminary data.</text>
</comment>
<evidence type="ECO:0000313" key="2">
    <source>
        <dbReference type="Proteomes" id="UP000245430"/>
    </source>
</evidence>
<dbReference type="EMBL" id="QGGP01000001">
    <property type="protein sequence ID" value="PWK20435.1"/>
    <property type="molecule type" value="Genomic_DNA"/>
</dbReference>
<dbReference type="OrthoDB" id="9772295at2"/>
<organism evidence="1 2">
    <name type="scientific">Xanthomarina spongicola</name>
    <dbReference type="NCBI Taxonomy" id="570520"/>
    <lineage>
        <taxon>Bacteria</taxon>
        <taxon>Pseudomonadati</taxon>
        <taxon>Bacteroidota</taxon>
        <taxon>Flavobacteriia</taxon>
        <taxon>Flavobacteriales</taxon>
        <taxon>Flavobacteriaceae</taxon>
        <taxon>Xanthomarina</taxon>
    </lineage>
</organism>
<dbReference type="Proteomes" id="UP000245430">
    <property type="component" value="Unassembled WGS sequence"/>
</dbReference>
<protein>
    <submittedName>
        <fullName evidence="1">Uncharacterized protein DUF1800</fullName>
    </submittedName>
</protein>
<gene>
    <name evidence="1" type="ORF">LX78_00135</name>
</gene>
<dbReference type="InterPro" id="IPR014917">
    <property type="entry name" value="DUF1800"/>
</dbReference>
<name>A0A316DR33_9FLAO</name>
<dbReference type="Pfam" id="PF08811">
    <property type="entry name" value="DUF1800"/>
    <property type="match status" value="1"/>
</dbReference>
<proteinExistence type="predicted"/>
<evidence type="ECO:0000313" key="1">
    <source>
        <dbReference type="EMBL" id="PWK20435.1"/>
    </source>
</evidence>
<dbReference type="RefSeq" id="WP_109680714.1">
    <property type="nucleotide sequence ID" value="NZ_QGGP01000001.1"/>
</dbReference>
<reference evidence="1 2" key="1">
    <citation type="submission" date="2018-05" db="EMBL/GenBank/DDBJ databases">
        <title>Genomic Encyclopedia of Archaeal and Bacterial Type Strains, Phase II (KMG-II): from individual species to whole genera.</title>
        <authorList>
            <person name="Goeker M."/>
        </authorList>
    </citation>
    <scope>NUCLEOTIDE SEQUENCE [LARGE SCALE GENOMIC DNA]</scope>
    <source>
        <strain evidence="1 2">DSM 22637</strain>
    </source>
</reference>
<dbReference type="AlphaFoldDB" id="A0A316DR33"/>
<accession>A0A316DR33</accession>